<feature type="transmembrane region" description="Helical" evidence="2">
    <location>
        <begin position="21"/>
        <end position="45"/>
    </location>
</feature>
<keyword evidence="4" id="KW-1185">Reference proteome</keyword>
<dbReference type="STRING" id="1230453.C453_08733"/>
<feature type="transmembrane region" description="Helical" evidence="2">
    <location>
        <begin position="82"/>
        <end position="100"/>
    </location>
</feature>
<organism evidence="3 4">
    <name type="scientific">Haloferax elongans ATCC BAA-1513</name>
    <dbReference type="NCBI Taxonomy" id="1230453"/>
    <lineage>
        <taxon>Archaea</taxon>
        <taxon>Methanobacteriati</taxon>
        <taxon>Methanobacteriota</taxon>
        <taxon>Stenosarchaea group</taxon>
        <taxon>Halobacteria</taxon>
        <taxon>Halobacteriales</taxon>
        <taxon>Haloferacaceae</taxon>
        <taxon>Haloferax</taxon>
    </lineage>
</organism>
<feature type="transmembrane region" description="Helical" evidence="2">
    <location>
        <begin position="136"/>
        <end position="156"/>
    </location>
</feature>
<feature type="compositionally biased region" description="Low complexity" evidence="1">
    <location>
        <begin position="289"/>
        <end position="303"/>
    </location>
</feature>
<sequence length="338" mass="33866">MSVSRHPVALRLEQQVGGATRLLATVMALPLVDGIFPALIIAGALNSVTGILQTGLLIFGGSATVAVILAEMEGSRREQLTSILLLGAFLIPVAVTEAAIAETIETLLNFEVFHRFAGLVILAVAAKTASSKVGEYLPSPSVIIGLGLVASFNPAGAELVVSPDPSRLINAGAAAGTGVGFAGAVAIFAPRLRGNVDIDLFRFGSSVALGMLALDVLGLMPTQAPVALGVLGVTALFAFDPGSAADPESDVAADASSAGAEFDDAPTVGSPSSRSVDDAVADGGDDVSDAVAAENGAGEAVVADADDATDAAVEDTDDDSPEPGYGYPGEGESRAPWL</sequence>
<evidence type="ECO:0000313" key="4">
    <source>
        <dbReference type="Proteomes" id="UP000011612"/>
    </source>
</evidence>
<dbReference type="AlphaFoldDB" id="M0HQ69"/>
<dbReference type="Proteomes" id="UP000011612">
    <property type="component" value="Unassembled WGS sequence"/>
</dbReference>
<feature type="compositionally biased region" description="Acidic residues" evidence="1">
    <location>
        <begin position="279"/>
        <end position="288"/>
    </location>
</feature>
<dbReference type="EMBL" id="AOLK01000015">
    <property type="protein sequence ID" value="ELZ85888.1"/>
    <property type="molecule type" value="Genomic_DNA"/>
</dbReference>
<keyword evidence="2" id="KW-1133">Transmembrane helix</keyword>
<evidence type="ECO:0000256" key="2">
    <source>
        <dbReference type="SAM" id="Phobius"/>
    </source>
</evidence>
<feature type="compositionally biased region" description="Acidic residues" evidence="1">
    <location>
        <begin position="304"/>
        <end position="321"/>
    </location>
</feature>
<proteinExistence type="predicted"/>
<dbReference type="PATRIC" id="fig|1230453.4.peg.1704"/>
<feature type="compositionally biased region" description="Low complexity" evidence="1">
    <location>
        <begin position="247"/>
        <end position="260"/>
    </location>
</feature>
<protein>
    <submittedName>
        <fullName evidence="3">Uncharacterized protein</fullName>
    </submittedName>
</protein>
<evidence type="ECO:0000256" key="1">
    <source>
        <dbReference type="SAM" id="MobiDB-lite"/>
    </source>
</evidence>
<feature type="region of interest" description="Disordered" evidence="1">
    <location>
        <begin position="247"/>
        <end position="338"/>
    </location>
</feature>
<evidence type="ECO:0000313" key="3">
    <source>
        <dbReference type="EMBL" id="ELZ85888.1"/>
    </source>
</evidence>
<dbReference type="InterPro" id="IPR043812">
    <property type="entry name" value="DUF5794"/>
</dbReference>
<keyword evidence="2" id="KW-0812">Transmembrane</keyword>
<gene>
    <name evidence="3" type="ORF">C453_08733</name>
</gene>
<feature type="transmembrane region" description="Helical" evidence="2">
    <location>
        <begin position="168"/>
        <end position="188"/>
    </location>
</feature>
<keyword evidence="2" id="KW-0472">Membrane</keyword>
<reference evidence="3 4" key="1">
    <citation type="journal article" date="2014" name="PLoS Genet.">
        <title>Phylogenetically driven sequencing of extremely halophilic archaea reveals strategies for static and dynamic osmo-response.</title>
        <authorList>
            <person name="Becker E.A."/>
            <person name="Seitzer P.M."/>
            <person name="Tritt A."/>
            <person name="Larsen D."/>
            <person name="Krusor M."/>
            <person name="Yao A.I."/>
            <person name="Wu D."/>
            <person name="Madern D."/>
            <person name="Eisen J.A."/>
            <person name="Darling A.E."/>
            <person name="Facciotti M.T."/>
        </authorList>
    </citation>
    <scope>NUCLEOTIDE SEQUENCE [LARGE SCALE GENOMIC DNA]</scope>
    <source>
        <strain evidence="3 4">ATCC BAA-1513</strain>
    </source>
</reference>
<comment type="caution">
    <text evidence="3">The sequence shown here is derived from an EMBL/GenBank/DDBJ whole genome shotgun (WGS) entry which is preliminary data.</text>
</comment>
<accession>M0HQ69</accession>
<feature type="transmembrane region" description="Helical" evidence="2">
    <location>
        <begin position="51"/>
        <end position="70"/>
    </location>
</feature>
<name>M0HQ69_HALEO</name>
<dbReference type="Pfam" id="PF19107">
    <property type="entry name" value="DUF5794"/>
    <property type="match status" value="1"/>
</dbReference>